<dbReference type="Gene3D" id="3.40.710.10">
    <property type="entry name" value="DD-peptidase/beta-lactamase superfamily"/>
    <property type="match status" value="1"/>
</dbReference>
<proteinExistence type="predicted"/>
<feature type="chain" id="PRO_5045754907" evidence="1">
    <location>
        <begin position="24"/>
        <end position="391"/>
    </location>
</feature>
<dbReference type="Proteomes" id="UP000618319">
    <property type="component" value="Unassembled WGS sequence"/>
</dbReference>
<protein>
    <submittedName>
        <fullName evidence="3">Serine hydrolase</fullName>
    </submittedName>
</protein>
<dbReference type="PANTHER" id="PTHR46825:SF9">
    <property type="entry name" value="BETA-LACTAMASE-RELATED DOMAIN-CONTAINING PROTEIN"/>
    <property type="match status" value="1"/>
</dbReference>
<evidence type="ECO:0000256" key="1">
    <source>
        <dbReference type="SAM" id="SignalP"/>
    </source>
</evidence>
<keyword evidence="1" id="KW-0732">Signal</keyword>
<name>A0ABR9T7K1_9SPHI</name>
<evidence type="ECO:0000259" key="2">
    <source>
        <dbReference type="Pfam" id="PF00144"/>
    </source>
</evidence>
<evidence type="ECO:0000313" key="4">
    <source>
        <dbReference type="Proteomes" id="UP000618319"/>
    </source>
</evidence>
<dbReference type="PANTHER" id="PTHR46825">
    <property type="entry name" value="D-ALANYL-D-ALANINE-CARBOXYPEPTIDASE/ENDOPEPTIDASE AMPH"/>
    <property type="match status" value="1"/>
</dbReference>
<organism evidence="3 4">
    <name type="scientific">Sphingobacterium pedocola</name>
    <dbReference type="NCBI Taxonomy" id="2082722"/>
    <lineage>
        <taxon>Bacteria</taxon>
        <taxon>Pseudomonadati</taxon>
        <taxon>Bacteroidota</taxon>
        <taxon>Sphingobacteriia</taxon>
        <taxon>Sphingobacteriales</taxon>
        <taxon>Sphingobacteriaceae</taxon>
        <taxon>Sphingobacterium</taxon>
    </lineage>
</organism>
<feature type="signal peptide" evidence="1">
    <location>
        <begin position="1"/>
        <end position="23"/>
    </location>
</feature>
<keyword evidence="4" id="KW-1185">Reference proteome</keyword>
<gene>
    <name evidence="3" type="ORF">C4F40_09585</name>
</gene>
<sequence>MSSMKNKITLISLLILLGHLSIAQDLVNDGVKLIAKKYKAVGVAYAVVKKGEIIKTGAIGYKNLETNEPLDSENLFRIASISKSFTATALMQLVEKGRISLDDDFGDLIGFPVRNPAFADKVITLRMILSHTSSINDANGYFNLDVINPSKSLDWKKSYNNYSPGTQYQYCNLNFNMAGAVLERLTGKRFDQYIKQQILNPLNLDAGYCVDSLDTDKFAQIYEYDSELDHFAIRSAAYNPRSEEISNYELGYSTPVFSPTGGMKISVTDLAKYMIMHLNYGKYAGKRILQRKSAKTMQTKVANKEGYGLALCEVNNFIRDKKLIGHTGSAYGLYSSMFFSPEEKFGIVVITNGAVLKYDNGQVAITKEVSNFLYNSLIENPQELPLKKGGK</sequence>
<dbReference type="InterPro" id="IPR001466">
    <property type="entry name" value="Beta-lactam-related"/>
</dbReference>
<reference evidence="3 4" key="1">
    <citation type="submission" date="2018-02" db="EMBL/GenBank/DDBJ databases">
        <title>Sphingobacterium KA21.</title>
        <authorList>
            <person name="Vasarhelyi B.M."/>
            <person name="Deshmukh S."/>
            <person name="Balint B."/>
            <person name="Kukolya J."/>
        </authorList>
    </citation>
    <scope>NUCLEOTIDE SEQUENCE [LARGE SCALE GENOMIC DNA]</scope>
    <source>
        <strain evidence="3 4">Ka21</strain>
    </source>
</reference>
<dbReference type="InterPro" id="IPR050491">
    <property type="entry name" value="AmpC-like"/>
</dbReference>
<comment type="caution">
    <text evidence="3">The sequence shown here is derived from an EMBL/GenBank/DDBJ whole genome shotgun (WGS) entry which is preliminary data.</text>
</comment>
<evidence type="ECO:0000313" key="3">
    <source>
        <dbReference type="EMBL" id="MBE8720972.1"/>
    </source>
</evidence>
<dbReference type="GO" id="GO:0016787">
    <property type="term" value="F:hydrolase activity"/>
    <property type="evidence" value="ECO:0007669"/>
    <property type="project" value="UniProtKB-KW"/>
</dbReference>
<keyword evidence="3" id="KW-0378">Hydrolase</keyword>
<dbReference type="InterPro" id="IPR012338">
    <property type="entry name" value="Beta-lactam/transpept-like"/>
</dbReference>
<dbReference type="SUPFAM" id="SSF56601">
    <property type="entry name" value="beta-lactamase/transpeptidase-like"/>
    <property type="match status" value="1"/>
</dbReference>
<dbReference type="EMBL" id="PSKQ01000018">
    <property type="protein sequence ID" value="MBE8720972.1"/>
    <property type="molecule type" value="Genomic_DNA"/>
</dbReference>
<accession>A0ABR9T7K1</accession>
<feature type="domain" description="Beta-lactamase-related" evidence="2">
    <location>
        <begin position="36"/>
        <end position="355"/>
    </location>
</feature>
<dbReference type="Pfam" id="PF00144">
    <property type="entry name" value="Beta-lactamase"/>
    <property type="match status" value="1"/>
</dbReference>